<accession>A0A0S3RJI8</accession>
<organism evidence="2 3">
    <name type="scientific">Vigna angularis var. angularis</name>
    <dbReference type="NCBI Taxonomy" id="157739"/>
    <lineage>
        <taxon>Eukaryota</taxon>
        <taxon>Viridiplantae</taxon>
        <taxon>Streptophyta</taxon>
        <taxon>Embryophyta</taxon>
        <taxon>Tracheophyta</taxon>
        <taxon>Spermatophyta</taxon>
        <taxon>Magnoliopsida</taxon>
        <taxon>eudicotyledons</taxon>
        <taxon>Gunneridae</taxon>
        <taxon>Pentapetalae</taxon>
        <taxon>rosids</taxon>
        <taxon>fabids</taxon>
        <taxon>Fabales</taxon>
        <taxon>Fabaceae</taxon>
        <taxon>Papilionoideae</taxon>
        <taxon>50 kb inversion clade</taxon>
        <taxon>NPAAA clade</taxon>
        <taxon>indigoferoid/millettioid clade</taxon>
        <taxon>Phaseoleae</taxon>
        <taxon>Vigna</taxon>
    </lineage>
</organism>
<evidence type="ECO:0000256" key="1">
    <source>
        <dbReference type="SAM" id="Phobius"/>
    </source>
</evidence>
<keyword evidence="3" id="KW-1185">Reference proteome</keyword>
<feature type="transmembrane region" description="Helical" evidence="1">
    <location>
        <begin position="16"/>
        <end position="40"/>
    </location>
</feature>
<feature type="transmembrane region" description="Helical" evidence="1">
    <location>
        <begin position="52"/>
        <end position="71"/>
    </location>
</feature>
<evidence type="ECO:0000313" key="3">
    <source>
        <dbReference type="Proteomes" id="UP000291084"/>
    </source>
</evidence>
<dbReference type="AlphaFoldDB" id="A0A0S3RJI8"/>
<keyword evidence="1" id="KW-0472">Membrane</keyword>
<gene>
    <name evidence="2" type="primary">Vigan.03G041400</name>
    <name evidence="2" type="ORF">VIGAN_03041400</name>
</gene>
<name>A0A0S3RJI8_PHAAN</name>
<protein>
    <submittedName>
        <fullName evidence="2">Uncharacterized protein</fullName>
    </submittedName>
</protein>
<evidence type="ECO:0000313" key="2">
    <source>
        <dbReference type="EMBL" id="BAT80804.1"/>
    </source>
</evidence>
<reference evidence="2 3" key="1">
    <citation type="journal article" date="2015" name="Sci. Rep.">
        <title>The power of single molecule real-time sequencing technology in the de novo assembly of a eukaryotic genome.</title>
        <authorList>
            <person name="Sakai H."/>
            <person name="Naito K."/>
            <person name="Ogiso-Tanaka E."/>
            <person name="Takahashi Y."/>
            <person name="Iseki K."/>
            <person name="Muto C."/>
            <person name="Satou K."/>
            <person name="Teruya K."/>
            <person name="Shiroma A."/>
            <person name="Shimoji M."/>
            <person name="Hirano T."/>
            <person name="Itoh T."/>
            <person name="Kaga A."/>
            <person name="Tomooka N."/>
        </authorList>
    </citation>
    <scope>NUCLEOTIDE SEQUENCE [LARGE SCALE GENOMIC DNA]</scope>
    <source>
        <strain evidence="3">cv. Shumari</strain>
    </source>
</reference>
<dbReference type="EMBL" id="AP015036">
    <property type="protein sequence ID" value="BAT80804.1"/>
    <property type="molecule type" value="Genomic_DNA"/>
</dbReference>
<dbReference type="Proteomes" id="UP000291084">
    <property type="component" value="Chromosome 3"/>
</dbReference>
<sequence>MNKIQTTFLVQSNDIFVVWILEPEQLIAIVLLCHLLFKLLNGKLDTILTASSVRCTTSSCFFPSLFLFYLINTLLQNCE</sequence>
<keyword evidence="1" id="KW-1133">Transmembrane helix</keyword>
<proteinExistence type="predicted"/>
<keyword evidence="1" id="KW-0812">Transmembrane</keyword>